<dbReference type="NCBIfam" id="NF005399">
    <property type="entry name" value="PRK06946.1"/>
    <property type="match status" value="1"/>
</dbReference>
<keyword evidence="6 7" id="KW-0012">Acyltransferase</keyword>
<evidence type="ECO:0000256" key="6">
    <source>
        <dbReference type="ARBA" id="ARBA00023315"/>
    </source>
</evidence>
<gene>
    <name evidence="7" type="ORF">KZJ38_00550</name>
</gene>
<reference evidence="7 8" key="1">
    <citation type="submission" date="2021-07" db="EMBL/GenBank/DDBJ databases">
        <title>Paraburkholderia edwinii protects Aspergillus sp. from phenazines by acting as a toxin sponge.</title>
        <authorList>
            <person name="Dahlstrom K.M."/>
            <person name="Newman D.K."/>
        </authorList>
    </citation>
    <scope>NUCLEOTIDE SEQUENCE [LARGE SCALE GENOMIC DNA]</scope>
    <source>
        <strain evidence="7 8">Pe01</strain>
    </source>
</reference>
<dbReference type="CDD" id="cd07984">
    <property type="entry name" value="LPLAT_LABLAT-like"/>
    <property type="match status" value="1"/>
</dbReference>
<evidence type="ECO:0000256" key="2">
    <source>
        <dbReference type="ARBA" id="ARBA00022475"/>
    </source>
</evidence>
<keyword evidence="4" id="KW-0808">Transferase</keyword>
<dbReference type="EMBL" id="CP080095">
    <property type="protein sequence ID" value="QYD68929.1"/>
    <property type="molecule type" value="Genomic_DNA"/>
</dbReference>
<dbReference type="GO" id="GO:0016746">
    <property type="term" value="F:acyltransferase activity"/>
    <property type="evidence" value="ECO:0007669"/>
    <property type="project" value="UniProtKB-KW"/>
</dbReference>
<keyword evidence="8" id="KW-1185">Reference proteome</keyword>
<evidence type="ECO:0000256" key="5">
    <source>
        <dbReference type="ARBA" id="ARBA00023136"/>
    </source>
</evidence>
<keyword evidence="5" id="KW-0472">Membrane</keyword>
<evidence type="ECO:0000256" key="4">
    <source>
        <dbReference type="ARBA" id="ARBA00022679"/>
    </source>
</evidence>
<dbReference type="PANTHER" id="PTHR30606">
    <property type="entry name" value="LIPID A BIOSYNTHESIS LAUROYL ACYLTRANSFERASE"/>
    <property type="match status" value="1"/>
</dbReference>
<dbReference type="InterPro" id="IPR004960">
    <property type="entry name" value="LipA_acyltrans"/>
</dbReference>
<keyword evidence="2" id="KW-1003">Cell membrane</keyword>
<organism evidence="7 8">
    <name type="scientific">Paraburkholderia edwinii</name>
    <dbReference type="NCBI Taxonomy" id="2861782"/>
    <lineage>
        <taxon>Bacteria</taxon>
        <taxon>Pseudomonadati</taxon>
        <taxon>Pseudomonadota</taxon>
        <taxon>Betaproteobacteria</taxon>
        <taxon>Burkholderiales</taxon>
        <taxon>Burkholderiaceae</taxon>
        <taxon>Paraburkholderia</taxon>
    </lineage>
</organism>
<keyword evidence="3" id="KW-0997">Cell inner membrane</keyword>
<protein>
    <submittedName>
        <fullName evidence="7">Lipid A biosynthesis lauroyl acyltransferase</fullName>
    </submittedName>
</protein>
<evidence type="ECO:0000313" key="8">
    <source>
        <dbReference type="Proteomes" id="UP000826462"/>
    </source>
</evidence>
<comment type="subcellular location">
    <subcellularLocation>
        <location evidence="1">Cell inner membrane</location>
    </subcellularLocation>
</comment>
<dbReference type="PIRSF" id="PIRSF026649">
    <property type="entry name" value="MsbB"/>
    <property type="match status" value="1"/>
</dbReference>
<evidence type="ECO:0000313" key="7">
    <source>
        <dbReference type="EMBL" id="QYD68929.1"/>
    </source>
</evidence>
<dbReference type="Pfam" id="PF03279">
    <property type="entry name" value="Lip_A_acyltrans"/>
    <property type="match status" value="1"/>
</dbReference>
<name>A0ABX8UJA2_9BURK</name>
<sequence>MRRAAPRALFRQFESSVCMLSRFGPKLAIGLLKFFAILPYGFVARLGDGLGWLLYQIPSRRRRIVHINLKLCFPEWSDEVREDVAQKHFRHAIRSYLERSVQWFGSAKKLEKLVQLESDIDLTDPNLPPTLFLGFHFVGIEAGSIFLNYSLRRPCGSLYQPMSNPELEAVAKAARGRFDAEMASRADSARIVLRWLRDRKPVMLGADMDYGMRNSTFVPFFGVPTCTLTAVGRLAKVGHAQVVPFIGEVLPNYKGYKLRVFKPWDNYPTGDDEADARRMNAFLEEQIPRIPEQYYWVHKRFKTRPPGQPGFY</sequence>
<dbReference type="Proteomes" id="UP000826462">
    <property type="component" value="Chromosome 1"/>
</dbReference>
<dbReference type="PANTHER" id="PTHR30606:SF9">
    <property type="entry name" value="LIPID A BIOSYNTHESIS LAUROYLTRANSFERASE"/>
    <property type="match status" value="1"/>
</dbReference>
<proteinExistence type="predicted"/>
<evidence type="ECO:0000256" key="3">
    <source>
        <dbReference type="ARBA" id="ARBA00022519"/>
    </source>
</evidence>
<accession>A0ABX8UJA2</accession>
<evidence type="ECO:0000256" key="1">
    <source>
        <dbReference type="ARBA" id="ARBA00004533"/>
    </source>
</evidence>